<protein>
    <recommendedName>
        <fullName evidence="6">Dehydrogenase E1 component domain-containing protein</fullName>
    </recommendedName>
</protein>
<evidence type="ECO:0000256" key="5">
    <source>
        <dbReference type="SAM" id="MobiDB-lite"/>
    </source>
</evidence>
<dbReference type="EMBL" id="PDUG01000002">
    <property type="protein sequence ID" value="PIC44185.1"/>
    <property type="molecule type" value="Genomic_DNA"/>
</dbReference>
<dbReference type="AlphaFoldDB" id="A0A2G5UXB2"/>
<dbReference type="Proteomes" id="UP000230233">
    <property type="component" value="Chromosome II"/>
</dbReference>
<feature type="region of interest" description="Disordered" evidence="5">
    <location>
        <begin position="1"/>
        <end position="21"/>
    </location>
</feature>
<reference evidence="8" key="1">
    <citation type="submission" date="2017-10" db="EMBL/GenBank/DDBJ databases">
        <title>Rapid genome shrinkage in a self-fertile nematode reveals novel sperm competition proteins.</title>
        <authorList>
            <person name="Yin D."/>
            <person name="Schwarz E.M."/>
            <person name="Thomas C.G."/>
            <person name="Felde R.L."/>
            <person name="Korf I.F."/>
            <person name="Cutter A.D."/>
            <person name="Schartner C.M."/>
            <person name="Ralston E.J."/>
            <person name="Meyer B.J."/>
            <person name="Haag E.S."/>
        </authorList>
    </citation>
    <scope>NUCLEOTIDE SEQUENCE [LARGE SCALE GENOMIC DNA]</scope>
    <source>
        <strain evidence="8">JU1422</strain>
    </source>
</reference>
<evidence type="ECO:0000256" key="1">
    <source>
        <dbReference type="ARBA" id="ARBA00001964"/>
    </source>
</evidence>
<sequence>MATYRHYGHSMSDPGTSYRTRDEIQEVRKTRDPITGFKDRIITSSLAIEEELKAIDEEVRKEVDEALKIATSDGVLPPEALFTDIYHNTPAQEIRGATIDETIVQPYKTSAHLLKAIGRA</sequence>
<dbReference type="OrthoDB" id="10256198at2759"/>
<comment type="caution">
    <text evidence="7">The sequence shown here is derived from an EMBL/GenBank/DDBJ whole genome shotgun (WGS) entry which is preliminary data.</text>
</comment>
<dbReference type="InterPro" id="IPR029061">
    <property type="entry name" value="THDP-binding"/>
</dbReference>
<feature type="domain" description="Dehydrogenase E1 component" evidence="6">
    <location>
        <begin position="1"/>
        <end position="78"/>
    </location>
</feature>
<dbReference type="PANTHER" id="PTHR11516">
    <property type="entry name" value="PYRUVATE DEHYDROGENASE E1 COMPONENT, ALPHA SUBUNIT BACTERIAL AND ORGANELLAR"/>
    <property type="match status" value="1"/>
</dbReference>
<dbReference type="InterPro" id="IPR050642">
    <property type="entry name" value="PDH_E1_Alpha_Subunit"/>
</dbReference>
<proteinExistence type="predicted"/>
<dbReference type="Pfam" id="PF00676">
    <property type="entry name" value="E1_dh"/>
    <property type="match status" value="1"/>
</dbReference>
<comment type="cofactor">
    <cofactor evidence="1">
        <name>thiamine diphosphate</name>
        <dbReference type="ChEBI" id="CHEBI:58937"/>
    </cofactor>
</comment>
<keyword evidence="4" id="KW-0786">Thiamine pyrophosphate</keyword>
<gene>
    <name evidence="7" type="primary">Cnig_chr_II.g4639</name>
    <name evidence="7" type="ORF">B9Z55_004639</name>
</gene>
<evidence type="ECO:0000256" key="3">
    <source>
        <dbReference type="ARBA" id="ARBA00023002"/>
    </source>
</evidence>
<evidence type="ECO:0000256" key="2">
    <source>
        <dbReference type="ARBA" id="ARBA00022946"/>
    </source>
</evidence>
<evidence type="ECO:0000256" key="4">
    <source>
        <dbReference type="ARBA" id="ARBA00023052"/>
    </source>
</evidence>
<evidence type="ECO:0000313" key="7">
    <source>
        <dbReference type="EMBL" id="PIC44185.1"/>
    </source>
</evidence>
<evidence type="ECO:0000259" key="6">
    <source>
        <dbReference type="Pfam" id="PF00676"/>
    </source>
</evidence>
<keyword evidence="8" id="KW-1185">Reference proteome</keyword>
<keyword evidence="3" id="KW-0560">Oxidoreductase</keyword>
<accession>A0A2G5UXB2</accession>
<dbReference type="PANTHER" id="PTHR11516:SF60">
    <property type="entry name" value="PYRUVATE DEHYDROGENASE E1 COMPONENT SUBUNIT ALPHA"/>
    <property type="match status" value="1"/>
</dbReference>
<dbReference type="SUPFAM" id="SSF52518">
    <property type="entry name" value="Thiamin diphosphate-binding fold (THDP-binding)"/>
    <property type="match status" value="1"/>
</dbReference>
<dbReference type="Gene3D" id="3.40.50.970">
    <property type="match status" value="1"/>
</dbReference>
<keyword evidence="2" id="KW-0809">Transit peptide</keyword>
<dbReference type="GO" id="GO:0004739">
    <property type="term" value="F:pyruvate dehydrogenase (acetyl-transferring) activity"/>
    <property type="evidence" value="ECO:0007669"/>
    <property type="project" value="TreeGrafter"/>
</dbReference>
<dbReference type="InterPro" id="IPR001017">
    <property type="entry name" value="DH_E1"/>
</dbReference>
<dbReference type="STRING" id="1611254.A0A2G5UXB2"/>
<name>A0A2G5UXB2_9PELO</name>
<organism evidence="7 8">
    <name type="scientific">Caenorhabditis nigoni</name>
    <dbReference type="NCBI Taxonomy" id="1611254"/>
    <lineage>
        <taxon>Eukaryota</taxon>
        <taxon>Metazoa</taxon>
        <taxon>Ecdysozoa</taxon>
        <taxon>Nematoda</taxon>
        <taxon>Chromadorea</taxon>
        <taxon>Rhabditida</taxon>
        <taxon>Rhabditina</taxon>
        <taxon>Rhabditomorpha</taxon>
        <taxon>Rhabditoidea</taxon>
        <taxon>Rhabditidae</taxon>
        <taxon>Peloderinae</taxon>
        <taxon>Caenorhabditis</taxon>
    </lineage>
</organism>
<evidence type="ECO:0000313" key="8">
    <source>
        <dbReference type="Proteomes" id="UP000230233"/>
    </source>
</evidence>
<dbReference type="GO" id="GO:0006086">
    <property type="term" value="P:pyruvate decarboxylation to acetyl-CoA"/>
    <property type="evidence" value="ECO:0007669"/>
    <property type="project" value="TreeGrafter"/>
</dbReference>